<organism evidence="2 3">
    <name type="scientific">Mycobacterium paraffinicum</name>
    <dbReference type="NCBI Taxonomy" id="53378"/>
    <lineage>
        <taxon>Bacteria</taxon>
        <taxon>Bacillati</taxon>
        <taxon>Actinomycetota</taxon>
        <taxon>Actinomycetes</taxon>
        <taxon>Mycobacteriales</taxon>
        <taxon>Mycobacteriaceae</taxon>
        <taxon>Mycobacterium</taxon>
    </lineage>
</organism>
<evidence type="ECO:0000259" key="1">
    <source>
        <dbReference type="Pfam" id="PF01610"/>
    </source>
</evidence>
<accession>A0ABP8F2Q0</accession>
<dbReference type="Pfam" id="PF01610">
    <property type="entry name" value="DDE_Tnp_ISL3"/>
    <property type="match status" value="1"/>
</dbReference>
<feature type="domain" description="Transposase IS204/IS1001/IS1096/IS1165 DDE" evidence="1">
    <location>
        <begin position="35"/>
        <end position="77"/>
    </location>
</feature>
<dbReference type="EMBL" id="BAABGF010000044">
    <property type="protein sequence ID" value="GAA4293527.1"/>
    <property type="molecule type" value="Genomic_DNA"/>
</dbReference>
<dbReference type="InterPro" id="IPR002560">
    <property type="entry name" value="Transposase_DDE"/>
</dbReference>
<sequence>MIHGARRRRAHLLGIGCTGFWLVYRLADPRAAHRGPTIDTWWPEINAFIDTGITNARFEGYKRLVRQVKRAACGFRMYITQPAGYDSTAPADSGPQPRLHADCPVKIEEPLIARVLPVRRRRTIT</sequence>
<keyword evidence="3" id="KW-1185">Reference proteome</keyword>
<comment type="caution">
    <text evidence="2">The sequence shown here is derived from an EMBL/GenBank/DDBJ whole genome shotgun (WGS) entry which is preliminary data.</text>
</comment>
<evidence type="ECO:0000313" key="2">
    <source>
        <dbReference type="EMBL" id="GAA4293527.1"/>
    </source>
</evidence>
<gene>
    <name evidence="2" type="ORF">GCM10023161_42000</name>
</gene>
<evidence type="ECO:0000313" key="3">
    <source>
        <dbReference type="Proteomes" id="UP001501417"/>
    </source>
</evidence>
<proteinExistence type="predicted"/>
<dbReference type="RefSeq" id="WP_425563461.1">
    <property type="nucleotide sequence ID" value="NZ_BAABGF010000044.1"/>
</dbReference>
<protein>
    <recommendedName>
        <fullName evidence="1">Transposase IS204/IS1001/IS1096/IS1165 DDE domain-containing protein</fullName>
    </recommendedName>
</protein>
<name>A0ABP8F2Q0_9MYCO</name>
<reference evidence="3" key="1">
    <citation type="journal article" date="2019" name="Int. J. Syst. Evol. Microbiol.">
        <title>The Global Catalogue of Microorganisms (GCM) 10K type strain sequencing project: providing services to taxonomists for standard genome sequencing and annotation.</title>
        <authorList>
            <consortium name="The Broad Institute Genomics Platform"/>
            <consortium name="The Broad Institute Genome Sequencing Center for Infectious Disease"/>
            <person name="Wu L."/>
            <person name="Ma J."/>
        </authorList>
    </citation>
    <scope>NUCLEOTIDE SEQUENCE [LARGE SCALE GENOMIC DNA]</scope>
    <source>
        <strain evidence="3">JCM 17782</strain>
    </source>
</reference>
<dbReference type="Proteomes" id="UP001501417">
    <property type="component" value="Unassembled WGS sequence"/>
</dbReference>